<protein>
    <recommendedName>
        <fullName evidence="8">AAA domain-containing protein</fullName>
    </recommendedName>
</protein>
<organism evidence="6 7">
    <name type="scientific">Thalassobaculum litoreum DSM 18839</name>
    <dbReference type="NCBI Taxonomy" id="1123362"/>
    <lineage>
        <taxon>Bacteria</taxon>
        <taxon>Pseudomonadati</taxon>
        <taxon>Pseudomonadota</taxon>
        <taxon>Alphaproteobacteria</taxon>
        <taxon>Rhodospirillales</taxon>
        <taxon>Thalassobaculaceae</taxon>
        <taxon>Thalassobaculum</taxon>
    </lineage>
</organism>
<name>A0A8G2EZU0_9PROT</name>
<feature type="domain" description="DNA2/NAM7 helicase-like C-terminal" evidence="4">
    <location>
        <begin position="1486"/>
        <end position="1683"/>
    </location>
</feature>
<accession>A0A8G2EZU0</accession>
<feature type="domain" description="DUF3320" evidence="2">
    <location>
        <begin position="1942"/>
        <end position="1985"/>
    </location>
</feature>
<dbReference type="Gene3D" id="3.40.50.300">
    <property type="entry name" value="P-loop containing nucleotide triphosphate hydrolases"/>
    <property type="match status" value="3"/>
</dbReference>
<dbReference type="PANTHER" id="PTHR10887:SF495">
    <property type="entry name" value="HELICASE SENATAXIN ISOFORM X1-RELATED"/>
    <property type="match status" value="1"/>
</dbReference>
<evidence type="ECO:0000313" key="7">
    <source>
        <dbReference type="Proteomes" id="UP000198615"/>
    </source>
</evidence>
<evidence type="ECO:0000259" key="3">
    <source>
        <dbReference type="Pfam" id="PF13086"/>
    </source>
</evidence>
<dbReference type="FunFam" id="3.40.50.300:FF:002063">
    <property type="entry name" value="DNA helicase related protein"/>
    <property type="match status" value="1"/>
</dbReference>
<evidence type="ECO:0000259" key="5">
    <source>
        <dbReference type="Pfam" id="PF18741"/>
    </source>
</evidence>
<feature type="compositionally biased region" description="Basic and acidic residues" evidence="1">
    <location>
        <begin position="438"/>
        <end position="453"/>
    </location>
</feature>
<dbReference type="Pfam" id="PF13195">
    <property type="entry name" value="DUF4011"/>
    <property type="match status" value="1"/>
</dbReference>
<feature type="region of interest" description="Disordered" evidence="1">
    <location>
        <begin position="149"/>
        <end position="177"/>
    </location>
</feature>
<dbReference type="InterPro" id="IPR041679">
    <property type="entry name" value="DNA2/NAM7-like_C"/>
</dbReference>
<dbReference type="EMBL" id="FNBW01000011">
    <property type="protein sequence ID" value="SDG17911.1"/>
    <property type="molecule type" value="Genomic_DNA"/>
</dbReference>
<dbReference type="SUPFAM" id="SSF52980">
    <property type="entry name" value="Restriction endonuclease-like"/>
    <property type="match status" value="1"/>
</dbReference>
<dbReference type="InterPro" id="IPR041677">
    <property type="entry name" value="DNA2/NAM7_AAA_11"/>
</dbReference>
<keyword evidence="7" id="KW-1185">Reference proteome</keyword>
<evidence type="ECO:0000313" key="6">
    <source>
        <dbReference type="EMBL" id="SDG17911.1"/>
    </source>
</evidence>
<dbReference type="Pfam" id="PF18741">
    <property type="entry name" value="MTES_1575"/>
    <property type="match status" value="1"/>
</dbReference>
<dbReference type="GO" id="GO:0004386">
    <property type="term" value="F:helicase activity"/>
    <property type="evidence" value="ECO:0007669"/>
    <property type="project" value="InterPro"/>
</dbReference>
<feature type="region of interest" description="Disordered" evidence="1">
    <location>
        <begin position="1845"/>
        <end position="1885"/>
    </location>
</feature>
<dbReference type="InterPro" id="IPR011335">
    <property type="entry name" value="Restrct_endonuc-II-like"/>
</dbReference>
<dbReference type="CDD" id="cd18808">
    <property type="entry name" value="SF1_C_Upf1"/>
    <property type="match status" value="1"/>
</dbReference>
<dbReference type="Pfam" id="PF13086">
    <property type="entry name" value="AAA_11"/>
    <property type="match status" value="1"/>
</dbReference>
<proteinExistence type="predicted"/>
<feature type="compositionally biased region" description="Basic and acidic residues" evidence="1">
    <location>
        <begin position="149"/>
        <end position="162"/>
    </location>
</feature>
<evidence type="ECO:0000259" key="4">
    <source>
        <dbReference type="Pfam" id="PF13087"/>
    </source>
</evidence>
<feature type="domain" description="DNA2/NAM7 helicase helicase" evidence="3">
    <location>
        <begin position="1409"/>
        <end position="1460"/>
    </location>
</feature>
<dbReference type="Pfam" id="PF11784">
    <property type="entry name" value="DUF3320"/>
    <property type="match status" value="1"/>
</dbReference>
<dbReference type="Pfam" id="PF13087">
    <property type="entry name" value="AAA_12"/>
    <property type="match status" value="1"/>
</dbReference>
<dbReference type="InterPro" id="IPR021754">
    <property type="entry name" value="DUF3320"/>
</dbReference>
<evidence type="ECO:0000259" key="2">
    <source>
        <dbReference type="Pfam" id="PF11784"/>
    </source>
</evidence>
<reference evidence="6 7" key="1">
    <citation type="submission" date="2016-10" db="EMBL/GenBank/DDBJ databases">
        <authorList>
            <person name="Varghese N."/>
            <person name="Submissions S."/>
        </authorList>
    </citation>
    <scope>NUCLEOTIDE SEQUENCE [LARGE SCALE GENOMIC DNA]</scope>
    <source>
        <strain evidence="6 7">DSM 18839</strain>
    </source>
</reference>
<feature type="region of interest" description="Disordered" evidence="1">
    <location>
        <begin position="1893"/>
        <end position="1912"/>
    </location>
</feature>
<dbReference type="InterPro" id="IPR049468">
    <property type="entry name" value="Restrct_endonuc-II-like_dom"/>
</dbReference>
<dbReference type="RefSeq" id="WP_175474286.1">
    <property type="nucleotide sequence ID" value="NZ_FNBW01000011.1"/>
</dbReference>
<feature type="region of interest" description="Disordered" evidence="1">
    <location>
        <begin position="429"/>
        <end position="453"/>
    </location>
</feature>
<gene>
    <name evidence="6" type="ORF">SAMN05660686_03632</name>
</gene>
<dbReference type="Proteomes" id="UP000198615">
    <property type="component" value="Unassembled WGS sequence"/>
</dbReference>
<sequence>MANSSDLQKMDTTQHPVSDPTVGFSVSAEIAHKVTFATQQASIPILRDLVVRNRLPEDDTDTGSAAFGQGDLLERSGAQLANPDIGDLDTIDIEISADPPFLEPRSWRIDRIAAGTDLAIRDRELKLDGGFLFGLTEALNATVTVRAFRPADGDPSADDRPNGDQPTGHQPTGKPRIQIWQERHPVRVLAKNEWGGAGSMPELLASFVQPSDPGCERLLKATAEVLKTAPAGSEDIILNGYTSGKRKAVWSMVNALWVAVGKLGLDYALPPTSFETEGQKIRKPADMLESGLATCLDSVVLFASVLESMGLHPLPILVQGHAFVGVWLVPQKFAMVVGEDVVDLRKRVDLDEVLVFETTLAVQHPPAPFSRAIEHAKKALRGLDEEDPYFRVIDVARARAHGYTPLPSFSQSSPDNSGNPEIRVSVSVAIEPPPPLPDFDRSEEAPADETPHTRVERWKRRLLDLTLRNKMLNWSAGKGSVPILCRDVGELEDHLADGRLFTIRELPDLGLGTREGEDGRRDEDIVRRHLGEPVVDAAVREGLSTGILYTDIEKKDAEGRLIDLFRKSRSDLQEGGANTLYLAAGMLRWKKSETDTRSYRAPLVMIPVSIERKSVKSPIRIRQHDDESRFNATLLQMLEADFDIRVPELAGDLPLDGSGIDLAKIFTIMRQAVKDVPSFEVEADKVVLSTFSFAKYLMWKDLQDRQDDLRENPLVRHLIDTPRESYAEAVDFSDFQDLDTRYAPKDLFLVKPADSSQLSAVAAGSQGKDFVLIGPPGTGKSQTITNLIAQFLGEGKRVLFFAEKTAALEVVYRRLQEEGLGDFCLEVHSNKARKLDVLNQLERAWEASGDLSEEEWLREADRLGKLRAELNGFVGALHRRHRNCWSAFQALSIVVAGDGVDAPKLTWPSIDIHDADGYASIQRIAENLQVSGKDVRGLTGTVFEAIAKPEWTPSFQQDVIERSQKAIAAIERCLQAEDSFLQAAGLKEALAGRPRRRDYWERGLSALAEAILGVQGMPCDIVFSSALNTLVAERAAIGAALKQYARQRSALRASYKEGAEKRLSLNTLRNRADEARATWWPRSAFALSPVAKAMRVETITGKIEKSAIFDDLPLLAEMSELRRTIERDHEPLIRGLGRISKGVDTEPDRLEAAIDRLQALRNAVSSIAASIDRIPPIQAALTPLLTTAQEMILDTGPVGSAALDLRDAFAGLTAALDEFEHVTTGRLDRDPDGHGAAHDEEGWLEGLRRDAEVIVENEAKISRWCNWRKDRIAGEALGLGPVLAGVERGDVAIDRIAETVELGYARWWLAGLVDRDDVLRSFAASRHEHTIQRFRELDDRFQVLTRQYLRAKIASKTPKRGEAARGSEFAVLQKELSKKRNHMPLRQLISNMPSALLELTPCLLMSPLSVAQYLAANDDLFDVAIVDEGSQVTVWDAIGALARAKQAIIVGDPKQLPPTSFFQRADEDDGPSDEAIDEDLESILDEAKASNVPELKLTWHYRSRSESLIAFSNGAYYDNRLVTFPSPNTDDKAVHLHKVEQGVYERGKGGSRSNPSEARALVAELISRMAAQAHIPPAEQDSFGVVTFNAEQQSLINDLLDEEIRKNPEIEQFFSIERAEPVMVKNLESVQGDERDVMFFSITYGPDRSGRLSMNFGPLNRQGGERRLNVAITRARKELLVFSSITAGDFDLSRTSSIGVHDLKDFLDYAERGPKALAEINTGSMGGHDSPFEAAVAEALASRGWRVIPQIGVGGYRIDLGVVHPDEPGRFLAGVEADGATYHSSRTARDRDKLREGVLRSLGWEILRIWSTDWWIDRRDALERLDARLKETLELDRKRVAEARMRAEEQERRREEVLQRLRSGDGRDESTPHDNEGGRDTEHHPIDRIADAAREGQSASRTPPERRMLTGASGNARYRKIVDVAARFAVTEAEIKAFRSDAVRPRVRQILTDIVEAEGPVARLDVISRVGKAFGLARAGKNVRDFIESCMPDLPTTRDADEKGEVEFLWPAGSVPDLIAFRAPESEDDRRLVPDIPIQELTGLARSLPAGLAGSDAVDRMAREIGLQRVTAGTRAKLELALQAALSGSAERLED</sequence>
<dbReference type="InterPro" id="IPR045055">
    <property type="entry name" value="DNA2/NAM7-like"/>
</dbReference>
<evidence type="ECO:0008006" key="8">
    <source>
        <dbReference type="Google" id="ProtNLM"/>
    </source>
</evidence>
<evidence type="ECO:0000256" key="1">
    <source>
        <dbReference type="SAM" id="MobiDB-lite"/>
    </source>
</evidence>
<dbReference type="FunFam" id="3.40.960.10:FF:000002">
    <property type="entry name" value="DNA helicase related protein"/>
    <property type="match status" value="1"/>
</dbReference>
<feature type="domain" description="Restriction endonuclease type II-like" evidence="5">
    <location>
        <begin position="1732"/>
        <end position="1829"/>
    </location>
</feature>
<dbReference type="InterPro" id="IPR027417">
    <property type="entry name" value="P-loop_NTPase"/>
</dbReference>
<dbReference type="InterPro" id="IPR025103">
    <property type="entry name" value="DUF4011"/>
</dbReference>
<comment type="caution">
    <text evidence="6">The sequence shown here is derived from an EMBL/GenBank/DDBJ whole genome shotgun (WGS) entry which is preliminary data.</text>
</comment>
<dbReference type="InterPro" id="IPR047187">
    <property type="entry name" value="SF1_C_Upf1"/>
</dbReference>
<dbReference type="Gene3D" id="3.40.960.10">
    <property type="entry name" value="VSR Endonuclease"/>
    <property type="match status" value="1"/>
</dbReference>
<dbReference type="SUPFAM" id="SSF52540">
    <property type="entry name" value="P-loop containing nucleoside triphosphate hydrolases"/>
    <property type="match status" value="1"/>
</dbReference>
<dbReference type="PANTHER" id="PTHR10887">
    <property type="entry name" value="DNA2/NAM7 HELICASE FAMILY"/>
    <property type="match status" value="1"/>
</dbReference>